<comment type="caution">
    <text evidence="1">The sequence shown here is derived from an EMBL/GenBank/DDBJ whole genome shotgun (WGS) entry which is preliminary data.</text>
</comment>
<organism evidence="1 2">
    <name type="scientific">Streptomyces lannensis</name>
    <dbReference type="NCBI Taxonomy" id="766498"/>
    <lineage>
        <taxon>Bacteria</taxon>
        <taxon>Bacillati</taxon>
        <taxon>Actinomycetota</taxon>
        <taxon>Actinomycetes</taxon>
        <taxon>Kitasatosporales</taxon>
        <taxon>Streptomycetaceae</taxon>
        <taxon>Streptomyces</taxon>
    </lineage>
</organism>
<dbReference type="Proteomes" id="UP001501563">
    <property type="component" value="Unassembled WGS sequence"/>
</dbReference>
<gene>
    <name evidence="1" type="ORF">GCM10022207_03350</name>
</gene>
<reference evidence="2" key="1">
    <citation type="journal article" date="2019" name="Int. J. Syst. Evol. Microbiol.">
        <title>The Global Catalogue of Microorganisms (GCM) 10K type strain sequencing project: providing services to taxonomists for standard genome sequencing and annotation.</title>
        <authorList>
            <consortium name="The Broad Institute Genomics Platform"/>
            <consortium name="The Broad Institute Genome Sequencing Center for Infectious Disease"/>
            <person name="Wu L."/>
            <person name="Ma J."/>
        </authorList>
    </citation>
    <scope>NUCLEOTIDE SEQUENCE [LARGE SCALE GENOMIC DNA]</scope>
    <source>
        <strain evidence="2">JCM 16578</strain>
    </source>
</reference>
<evidence type="ECO:0008006" key="3">
    <source>
        <dbReference type="Google" id="ProtNLM"/>
    </source>
</evidence>
<dbReference type="InterPro" id="IPR026467">
    <property type="entry name" value="Ser/Gly_Cys_C_dom"/>
</dbReference>
<dbReference type="NCBIfam" id="TIGR04222">
    <property type="entry name" value="near_uncomplex"/>
    <property type="match status" value="1"/>
</dbReference>
<keyword evidence="2" id="KW-1185">Reference proteome</keyword>
<evidence type="ECO:0000313" key="2">
    <source>
        <dbReference type="Proteomes" id="UP001501563"/>
    </source>
</evidence>
<evidence type="ECO:0000313" key="1">
    <source>
        <dbReference type="EMBL" id="GAA3845943.1"/>
    </source>
</evidence>
<dbReference type="EMBL" id="BAAAZA010000001">
    <property type="protein sequence ID" value="GAA3845943.1"/>
    <property type="molecule type" value="Genomic_DNA"/>
</dbReference>
<protein>
    <recommendedName>
        <fullName evidence="3">TIGR04222 domain-containing membrane protein</fullName>
    </recommendedName>
</protein>
<sequence>MGDTETNRPEPHEIAFLRGGPRAAVTVAVLDLHLRGAVEAGRAGTMRTARALGAAGRPVPALTKAVHSALYRPAGLRQLMDRRGVREALNELRRELVAAGLLRGFLPGPTVSGRRLRGHLRDGAPLPASRTGLSDDEVLLAIALYGDRALTALVPRFAGEAGLVGRSGTTELELRQSWGGGDGSGLSCGTT</sequence>
<proteinExistence type="predicted"/>
<accession>A0ABP7JIR8</accession>
<name>A0ABP7JIR8_9ACTN</name>